<organism evidence="1 2">
    <name type="scientific">Urechidicola croceus</name>
    <dbReference type="NCBI Taxonomy" id="1850246"/>
    <lineage>
        <taxon>Bacteria</taxon>
        <taxon>Pseudomonadati</taxon>
        <taxon>Bacteroidota</taxon>
        <taxon>Flavobacteriia</taxon>
        <taxon>Flavobacteriales</taxon>
        <taxon>Flavobacteriaceae</taxon>
        <taxon>Urechidicola</taxon>
    </lineage>
</organism>
<dbReference type="Proteomes" id="UP000176050">
    <property type="component" value="Chromosome"/>
</dbReference>
<evidence type="ECO:0008006" key="3">
    <source>
        <dbReference type="Google" id="ProtNLM"/>
    </source>
</evidence>
<dbReference type="SUPFAM" id="SSF56801">
    <property type="entry name" value="Acetyl-CoA synthetase-like"/>
    <property type="match status" value="1"/>
</dbReference>
<dbReference type="OrthoDB" id="580775at2"/>
<dbReference type="PANTHER" id="PTHR36932">
    <property type="entry name" value="CAPSULAR POLYSACCHARIDE BIOSYNTHESIS PROTEIN"/>
    <property type="match status" value="1"/>
</dbReference>
<dbReference type="KEGG" id="lul:LPB138_05105"/>
<sequence>MNELLEKLRKYTFWSIDFLRKGDVNKFYNEIKFINENFQTPKAKILRKKGLNNILLHAVNTTKYYSYLKNNPSLSVEMFPVVHKDTIRDHYEDFYSSEYKDKQNIKVSTSGSTGTPFSIHHNKEKKQRNTADTLYFADNAGYKLGHKLLYIRFWGDQYKKGRLNKWTQNIMVHNVFNLKDEDIKELIEKLESDNSNINIIAYASAYETICQYLEKNNYGPIKANIHSAIAMSESLTEYAKVMTKKYFGVTPLSRYSNTENGIIAQQNYNNTGQFDINWASFYLEILNIDNDEPVSMGETGRIVVTDLFNYAVPMIRYDTGDLGSMSISNDSDAPVLVNVEGRKSDALYNTKGELISSSIAHQVCAYDNVKQYQLIQLDKQDYLFKLSVTNNFNLEDKLISKFKNFVGNDARIFIEYVNYIPLLSSGKRKRVVNEYKKA</sequence>
<dbReference type="STRING" id="1850246.LPB138_05105"/>
<protein>
    <recommendedName>
        <fullName evidence="3">CoF synthetase</fullName>
    </recommendedName>
</protein>
<evidence type="ECO:0000313" key="1">
    <source>
        <dbReference type="EMBL" id="AOW20096.1"/>
    </source>
</evidence>
<evidence type="ECO:0000313" key="2">
    <source>
        <dbReference type="Proteomes" id="UP000176050"/>
    </source>
</evidence>
<gene>
    <name evidence="1" type="ORF">LPB138_05105</name>
</gene>
<dbReference type="EMBL" id="CP017478">
    <property type="protein sequence ID" value="AOW20096.1"/>
    <property type="molecule type" value="Genomic_DNA"/>
</dbReference>
<dbReference type="PANTHER" id="PTHR36932:SF1">
    <property type="entry name" value="CAPSULAR POLYSACCHARIDE BIOSYNTHESIS PROTEIN"/>
    <property type="match status" value="1"/>
</dbReference>
<reference evidence="1 2" key="1">
    <citation type="submission" date="2016-10" db="EMBL/GenBank/DDBJ databases">
        <title>Lutibacter sp. LPB0138, isolated from marine gastropod.</title>
        <authorList>
            <person name="Kim E."/>
            <person name="Yi H."/>
        </authorList>
    </citation>
    <scope>NUCLEOTIDE SEQUENCE [LARGE SCALE GENOMIC DNA]</scope>
    <source>
        <strain evidence="1 2">LPB0138</strain>
    </source>
</reference>
<dbReference type="InterPro" id="IPR042099">
    <property type="entry name" value="ANL_N_sf"/>
</dbReference>
<proteinExistence type="predicted"/>
<dbReference type="AlphaFoldDB" id="A0A1D8P696"/>
<dbReference type="RefSeq" id="WP_070236235.1">
    <property type="nucleotide sequence ID" value="NZ_CP017478.1"/>
</dbReference>
<name>A0A1D8P696_9FLAO</name>
<keyword evidence="2" id="KW-1185">Reference proteome</keyword>
<dbReference type="InterPro" id="IPR053158">
    <property type="entry name" value="CapK_Type1_Caps_Biosynth"/>
</dbReference>
<accession>A0A1D8P696</accession>
<dbReference type="Gene3D" id="3.40.50.12780">
    <property type="entry name" value="N-terminal domain of ligase-like"/>
    <property type="match status" value="1"/>
</dbReference>